<feature type="compositionally biased region" description="Acidic residues" evidence="1">
    <location>
        <begin position="505"/>
        <end position="528"/>
    </location>
</feature>
<protein>
    <recommendedName>
        <fullName evidence="2">eCIS core domain-containing protein</fullName>
    </recommendedName>
</protein>
<gene>
    <name evidence="3" type="ORF">LMG18101_03830</name>
</gene>
<dbReference type="InterPro" id="IPR025295">
    <property type="entry name" value="eCIS_core_dom"/>
</dbReference>
<feature type="compositionally biased region" description="Basic and acidic residues" evidence="1">
    <location>
        <begin position="16"/>
        <end position="42"/>
    </location>
</feature>
<evidence type="ECO:0000256" key="1">
    <source>
        <dbReference type="SAM" id="MobiDB-lite"/>
    </source>
</evidence>
<sequence length="528" mass="57437">MKAPKESQSEAVQARPDTHEPEGAVQRRVDEGPRQQAQRDRLAQLQADGNRNGLPQALKSGIESLSGLDMSDVRVHRNSARPAQLQAHAYAQGSDIHLAPGQERHLPHEAWHVVQQKQGRVRATVQRKGEVAINEDAGLEREADAMGALALQRQASGPVDLPVAPAATSVVQMVKYRRKKNGTFDQVPDDYAKKPKEKVFSEDEFLAYCQKQGLENAHVTEIRTRRAKEARKQARAARRARVTPGQMPAAHAGKQIKAPAVVKQEDNAPADLVYRGMSVNNIRNLQRGEPAVFTAQAPTGAANAVDHIVDDSPESPYLSFEAGGLGISAGKYAPKPVDANNKPHDVVQNADGFLKQEKSYTRASRRRHPNAKRIGYVGGIPADAGTERLDVSTAPKAAAALGAEALGSQARRDKAQQLAVADKEVLVKPGAAGIAPAKVPLVASVKEVNEAYYRKHVARQTSRKALAYYKPSGEGAAPVYTKVQIPANNAQYKFDIPEDLRRTDEDSEAEMSDNEDMNLEDYDGDDDD</sequence>
<name>A0ABM9K887_9RALS</name>
<feature type="region of interest" description="Disordered" evidence="1">
    <location>
        <begin position="236"/>
        <end position="255"/>
    </location>
</feature>
<evidence type="ECO:0000313" key="4">
    <source>
        <dbReference type="Proteomes" id="UP001189757"/>
    </source>
</evidence>
<dbReference type="Proteomes" id="UP001189757">
    <property type="component" value="Unassembled WGS sequence"/>
</dbReference>
<feature type="region of interest" description="Disordered" evidence="1">
    <location>
        <begin position="1"/>
        <end position="58"/>
    </location>
</feature>
<dbReference type="EMBL" id="CATZLL010000013">
    <property type="protein sequence ID" value="CAJ0819089.1"/>
    <property type="molecule type" value="Genomic_DNA"/>
</dbReference>
<evidence type="ECO:0000259" key="2">
    <source>
        <dbReference type="Pfam" id="PF13699"/>
    </source>
</evidence>
<evidence type="ECO:0000313" key="3">
    <source>
        <dbReference type="EMBL" id="CAJ0819089.1"/>
    </source>
</evidence>
<comment type="caution">
    <text evidence="3">The sequence shown here is derived from an EMBL/GenBank/DDBJ whole genome shotgun (WGS) entry which is preliminary data.</text>
</comment>
<dbReference type="Pfam" id="PF13699">
    <property type="entry name" value="eCIS_core"/>
    <property type="match status" value="1"/>
</dbReference>
<feature type="region of interest" description="Disordered" evidence="1">
    <location>
        <begin position="496"/>
        <end position="528"/>
    </location>
</feature>
<proteinExistence type="predicted"/>
<dbReference type="RefSeq" id="WP_199033152.1">
    <property type="nucleotide sequence ID" value="NZ_CATZLL010000013.1"/>
</dbReference>
<keyword evidence="4" id="KW-1185">Reference proteome</keyword>
<reference evidence="3 4" key="1">
    <citation type="submission" date="2023-07" db="EMBL/GenBank/DDBJ databases">
        <authorList>
            <person name="Peeters C."/>
        </authorList>
    </citation>
    <scope>NUCLEOTIDE SEQUENCE [LARGE SCALE GENOMIC DNA]</scope>
    <source>
        <strain evidence="3 4">LMG 18101</strain>
    </source>
</reference>
<accession>A0ABM9K887</accession>
<feature type="domain" description="eCIS core" evidence="2">
    <location>
        <begin position="54"/>
        <end position="119"/>
    </location>
</feature>
<organism evidence="3 4">
    <name type="scientific">Ralstonia flaminis</name>
    <dbReference type="NCBI Taxonomy" id="3058597"/>
    <lineage>
        <taxon>Bacteria</taxon>
        <taxon>Pseudomonadati</taxon>
        <taxon>Pseudomonadota</taxon>
        <taxon>Betaproteobacteria</taxon>
        <taxon>Burkholderiales</taxon>
        <taxon>Burkholderiaceae</taxon>
        <taxon>Ralstonia</taxon>
    </lineage>
</organism>